<dbReference type="Proteomes" id="UP000681315">
    <property type="component" value="Unassembled WGS sequence"/>
</dbReference>
<organism evidence="2 3">
    <name type="scientific">Gelidibacter pelagius</name>
    <dbReference type="NCBI Taxonomy" id="2819985"/>
    <lineage>
        <taxon>Bacteria</taxon>
        <taxon>Pseudomonadati</taxon>
        <taxon>Bacteroidota</taxon>
        <taxon>Flavobacteriia</taxon>
        <taxon>Flavobacteriales</taxon>
        <taxon>Flavobacteriaceae</taxon>
        <taxon>Gelidibacter</taxon>
    </lineage>
</organism>
<reference evidence="2 3" key="1">
    <citation type="submission" date="2021-03" db="EMBL/GenBank/DDBJ databases">
        <title>Gelidibacter sp. nov., isolated from costal sediment.</title>
        <authorList>
            <person name="Lun K.-Y."/>
        </authorList>
    </citation>
    <scope>NUCLEOTIDE SEQUENCE [LARGE SCALE GENOMIC DNA]</scope>
    <source>
        <strain evidence="2 3">DF109</strain>
    </source>
</reference>
<dbReference type="RefSeq" id="WP_208235431.1">
    <property type="nucleotide sequence ID" value="NZ_JAGEVG010000062.1"/>
</dbReference>
<name>A0ABS3SYH1_9FLAO</name>
<dbReference type="PANTHER" id="PTHR33360">
    <property type="entry name" value="TRANSPOSASE FOR INSERTION SEQUENCE ELEMENT IS200"/>
    <property type="match status" value="1"/>
</dbReference>
<evidence type="ECO:0000259" key="1">
    <source>
        <dbReference type="SMART" id="SM01321"/>
    </source>
</evidence>
<evidence type="ECO:0000313" key="2">
    <source>
        <dbReference type="EMBL" id="MBO3100326.1"/>
    </source>
</evidence>
<dbReference type="InterPro" id="IPR002686">
    <property type="entry name" value="Transposase_17"/>
</dbReference>
<proteinExistence type="predicted"/>
<protein>
    <submittedName>
        <fullName evidence="2">Transposase</fullName>
    </submittedName>
</protein>
<gene>
    <name evidence="2" type="ORF">J4051_18815</name>
</gene>
<dbReference type="SMART" id="SM01321">
    <property type="entry name" value="Y1_Tnp"/>
    <property type="match status" value="1"/>
</dbReference>
<feature type="domain" description="Transposase IS200-like" evidence="1">
    <location>
        <begin position="5"/>
        <end position="119"/>
    </location>
</feature>
<dbReference type="EMBL" id="JAGEVG010000062">
    <property type="protein sequence ID" value="MBO3100326.1"/>
    <property type="molecule type" value="Genomic_DNA"/>
</dbReference>
<dbReference type="InterPro" id="IPR036515">
    <property type="entry name" value="Transposase_17_sf"/>
</dbReference>
<accession>A0ABS3SYH1</accession>
<dbReference type="Pfam" id="PF01797">
    <property type="entry name" value="Y1_Tnp"/>
    <property type="match status" value="1"/>
</dbReference>
<evidence type="ECO:0000313" key="3">
    <source>
        <dbReference type="Proteomes" id="UP000681315"/>
    </source>
</evidence>
<dbReference type="PANTHER" id="PTHR33360:SF2">
    <property type="entry name" value="TRANSPOSASE FOR INSERTION SEQUENCE ELEMENT IS200"/>
    <property type="match status" value="1"/>
</dbReference>
<keyword evidence="3" id="KW-1185">Reference proteome</keyword>
<dbReference type="SUPFAM" id="SSF143422">
    <property type="entry name" value="Transposase IS200-like"/>
    <property type="match status" value="1"/>
</dbReference>
<dbReference type="Gene3D" id="3.30.70.1290">
    <property type="entry name" value="Transposase IS200-like"/>
    <property type="match status" value="1"/>
</dbReference>
<comment type="caution">
    <text evidence="2">The sequence shown here is derived from an EMBL/GenBank/DDBJ whole genome shotgun (WGS) entry which is preliminary data.</text>
</comment>
<sequence length="154" mass="18106">MPNTFTQLYVQIIFAVMHKNALIDQLWEERLYRYITGIVQNKGNKMIAINGMPNHIHLFIGLTTEISMSDLVREVKKSSTNFINGEQLSSNKFQWQPGYGAFSFGRSDIDPIAKHVMNQKEYHKTINFKKEYLGLLKTFKVDYNENYLFDWLED</sequence>